<accession>A0A9W7BF15</accession>
<dbReference type="Proteomes" id="UP001165085">
    <property type="component" value="Unassembled WGS sequence"/>
</dbReference>
<keyword evidence="2" id="KW-1185">Reference proteome</keyword>
<sequence length="98" mass="11046">MSQVHWKTFDLGASAAVDPAGRKEGSRLCANCTSSTPSRFMFYGPTECVMCMWGAPYKIRFFHSCKSAKRRCGYCAEMENMCSSCDGKLKDDESDEEW</sequence>
<organism evidence="1 2">
    <name type="scientific">Triparma strigata</name>
    <dbReference type="NCBI Taxonomy" id="1606541"/>
    <lineage>
        <taxon>Eukaryota</taxon>
        <taxon>Sar</taxon>
        <taxon>Stramenopiles</taxon>
        <taxon>Ochrophyta</taxon>
        <taxon>Bolidophyceae</taxon>
        <taxon>Parmales</taxon>
        <taxon>Triparmaceae</taxon>
        <taxon>Triparma</taxon>
    </lineage>
</organism>
<comment type="caution">
    <text evidence="1">The sequence shown here is derived from an EMBL/GenBank/DDBJ whole genome shotgun (WGS) entry which is preliminary data.</text>
</comment>
<dbReference type="EMBL" id="BRXY01000304">
    <property type="protein sequence ID" value="GMH85524.1"/>
    <property type="molecule type" value="Genomic_DNA"/>
</dbReference>
<proteinExistence type="predicted"/>
<evidence type="ECO:0000313" key="2">
    <source>
        <dbReference type="Proteomes" id="UP001165085"/>
    </source>
</evidence>
<dbReference type="AlphaFoldDB" id="A0A9W7BF15"/>
<protein>
    <submittedName>
        <fullName evidence="1">Uncharacterized protein</fullName>
    </submittedName>
</protein>
<reference evidence="2" key="1">
    <citation type="journal article" date="2023" name="Commun. Biol.">
        <title>Genome analysis of Parmales, the sister group of diatoms, reveals the evolutionary specialization of diatoms from phago-mixotrophs to photoautotrophs.</title>
        <authorList>
            <person name="Ban H."/>
            <person name="Sato S."/>
            <person name="Yoshikawa S."/>
            <person name="Yamada K."/>
            <person name="Nakamura Y."/>
            <person name="Ichinomiya M."/>
            <person name="Sato N."/>
            <person name="Blanc-Mathieu R."/>
            <person name="Endo H."/>
            <person name="Kuwata A."/>
            <person name="Ogata H."/>
        </authorList>
    </citation>
    <scope>NUCLEOTIDE SEQUENCE [LARGE SCALE GENOMIC DNA]</scope>
    <source>
        <strain evidence="2">NIES 3701</strain>
    </source>
</reference>
<evidence type="ECO:0000313" key="1">
    <source>
        <dbReference type="EMBL" id="GMH85524.1"/>
    </source>
</evidence>
<gene>
    <name evidence="1" type="ORF">TrST_g10502</name>
</gene>
<name>A0A9W7BF15_9STRA</name>